<keyword evidence="4 7" id="KW-0472">Membrane</keyword>
<comment type="caution">
    <text evidence="9">The sequence shown here is derived from an EMBL/GenBank/DDBJ whole genome shotgun (WGS) entry which is preliminary data.</text>
</comment>
<gene>
    <name evidence="9" type="ORF">ARAM_000204</name>
</gene>
<keyword evidence="2 7" id="KW-0812">Transmembrane</keyword>
<keyword evidence="3 7" id="KW-1133">Transmembrane helix</keyword>
<dbReference type="PANTHER" id="PTHR33048:SF129">
    <property type="entry name" value="INTEGRAL MEMBRANE PROTEIN-RELATED"/>
    <property type="match status" value="1"/>
</dbReference>
<evidence type="ECO:0000256" key="1">
    <source>
        <dbReference type="ARBA" id="ARBA00004141"/>
    </source>
</evidence>
<organism evidence="9 10">
    <name type="scientific">Aspergillus rambellii</name>
    <dbReference type="NCBI Taxonomy" id="308745"/>
    <lineage>
        <taxon>Eukaryota</taxon>
        <taxon>Fungi</taxon>
        <taxon>Dikarya</taxon>
        <taxon>Ascomycota</taxon>
        <taxon>Pezizomycotina</taxon>
        <taxon>Eurotiomycetes</taxon>
        <taxon>Eurotiomycetidae</taxon>
        <taxon>Eurotiales</taxon>
        <taxon>Aspergillaceae</taxon>
        <taxon>Aspergillus</taxon>
        <taxon>Aspergillus subgen. Nidulantes</taxon>
    </lineage>
</organism>
<dbReference type="GO" id="GO:0016020">
    <property type="term" value="C:membrane"/>
    <property type="evidence" value="ECO:0007669"/>
    <property type="project" value="UniProtKB-SubCell"/>
</dbReference>
<dbReference type="PANTHER" id="PTHR33048">
    <property type="entry name" value="PTH11-LIKE INTEGRAL MEMBRANE PROTEIN (AFU_ORTHOLOGUE AFUA_5G11245)"/>
    <property type="match status" value="1"/>
</dbReference>
<feature type="region of interest" description="Disordered" evidence="6">
    <location>
        <begin position="388"/>
        <end position="423"/>
    </location>
</feature>
<evidence type="ECO:0000256" key="5">
    <source>
        <dbReference type="ARBA" id="ARBA00038359"/>
    </source>
</evidence>
<keyword evidence="10" id="KW-1185">Reference proteome</keyword>
<dbReference type="EMBL" id="JZBS01003712">
    <property type="protein sequence ID" value="KKK13958.1"/>
    <property type="molecule type" value="Genomic_DNA"/>
</dbReference>
<dbReference type="InterPro" id="IPR049326">
    <property type="entry name" value="Rhodopsin_dom_fungi"/>
</dbReference>
<name>A0A0F8U2Z1_9EURO</name>
<dbReference type="OrthoDB" id="5429740at2759"/>
<proteinExistence type="inferred from homology"/>
<feature type="transmembrane region" description="Helical" evidence="7">
    <location>
        <begin position="14"/>
        <end position="35"/>
    </location>
</feature>
<accession>A0A0F8U2Z1</accession>
<reference evidence="9 10" key="1">
    <citation type="submission" date="2015-02" db="EMBL/GenBank/DDBJ databases">
        <title>Draft Genome Sequences of Two Closely-Related Aflatoxigenic Aspergillus Species Obtained from the Cote d'Ivoire.</title>
        <authorList>
            <person name="Moore G.G."/>
            <person name="Beltz S.B."/>
            <person name="Mack B.M."/>
        </authorList>
    </citation>
    <scope>NUCLEOTIDE SEQUENCE [LARGE SCALE GENOMIC DNA]</scope>
    <source>
        <strain evidence="9 10">SRRC1468</strain>
    </source>
</reference>
<comment type="similarity">
    <text evidence="5">Belongs to the SAT4 family.</text>
</comment>
<comment type="subcellular location">
    <subcellularLocation>
        <location evidence="1">Membrane</location>
        <topology evidence="1">Multi-pass membrane protein</topology>
    </subcellularLocation>
</comment>
<dbReference type="AlphaFoldDB" id="A0A0F8U2Z1"/>
<evidence type="ECO:0000313" key="10">
    <source>
        <dbReference type="Proteomes" id="UP000034291"/>
    </source>
</evidence>
<feature type="domain" description="Rhodopsin" evidence="8">
    <location>
        <begin position="51"/>
        <end position="226"/>
    </location>
</feature>
<dbReference type="Proteomes" id="UP000034291">
    <property type="component" value="Unassembled WGS sequence"/>
</dbReference>
<dbReference type="InterPro" id="IPR052337">
    <property type="entry name" value="SAT4-like"/>
</dbReference>
<sequence>MPSDVGDSGYGGPFIHACWALTALVTIALIFRYLVKAWVTWKLPNVSSPERVWGAEDLYYIVGYGFDIAHMVMVQKSLESGLGRHMSTLTVKEITGAMKYDFLSQPLAVVASMVSRCGMMWFLHTCFGSGDKKIHLMIIVCMIVQIVMNMVTVVQVVVQCGPNPYRVTNRAAYFHYMWDGVPKDGSVVCQSPTVQTTIGFVQGGINTAIDFFLTVLSAVQLWQYSIRAVDGTPAGGSSFLSRFKRMPKSARNRRIWQTAILSGPLALSGCASIVKTIVRAQQQGNEWTMANLVQMLKSIGERSDFTYNIVPFIFWVKIENYSILLASCGPVIRLFVRIMFDRKKGGSKWGYWSNSRSNQYGHGLDLDQLHTQNQGSVVMTVFGNADKGPEGEWDPSRDEQGASLGHHSRGEQASPQFPGVTVKTDITVQVDSDGASTKRLVQPKYDT</sequence>
<evidence type="ECO:0000313" key="9">
    <source>
        <dbReference type="EMBL" id="KKK13958.1"/>
    </source>
</evidence>
<feature type="compositionally biased region" description="Basic and acidic residues" evidence="6">
    <location>
        <begin position="388"/>
        <end position="400"/>
    </location>
</feature>
<evidence type="ECO:0000259" key="8">
    <source>
        <dbReference type="Pfam" id="PF20684"/>
    </source>
</evidence>
<protein>
    <recommendedName>
        <fullName evidence="8">Rhodopsin domain-containing protein</fullName>
    </recommendedName>
</protein>
<evidence type="ECO:0000256" key="7">
    <source>
        <dbReference type="SAM" id="Phobius"/>
    </source>
</evidence>
<evidence type="ECO:0000256" key="6">
    <source>
        <dbReference type="SAM" id="MobiDB-lite"/>
    </source>
</evidence>
<dbReference type="Pfam" id="PF20684">
    <property type="entry name" value="Fung_rhodopsin"/>
    <property type="match status" value="1"/>
</dbReference>
<evidence type="ECO:0000256" key="4">
    <source>
        <dbReference type="ARBA" id="ARBA00023136"/>
    </source>
</evidence>
<evidence type="ECO:0000256" key="2">
    <source>
        <dbReference type="ARBA" id="ARBA00022692"/>
    </source>
</evidence>
<feature type="transmembrane region" description="Helical" evidence="7">
    <location>
        <begin position="134"/>
        <end position="158"/>
    </location>
</feature>
<evidence type="ECO:0000256" key="3">
    <source>
        <dbReference type="ARBA" id="ARBA00022989"/>
    </source>
</evidence>